<reference evidence="11" key="1">
    <citation type="submission" date="2023-05" db="EMBL/GenBank/DDBJ databases">
        <title>Draft genome of Pseudofrankia sp. BMG5.37.</title>
        <authorList>
            <person name="Gtari M."/>
            <person name="Ghodhbane F."/>
            <person name="Sbissi I."/>
        </authorList>
    </citation>
    <scope>NUCLEOTIDE SEQUENCE [LARGE SCALE GENOMIC DNA]</scope>
    <source>
        <strain evidence="11">BMG 814</strain>
    </source>
</reference>
<comment type="subcellular location">
    <subcellularLocation>
        <location evidence="1 7">Cell membrane</location>
        <topology evidence="1 7">Multi-pass membrane protein</topology>
    </subcellularLocation>
</comment>
<dbReference type="RefSeq" id="WP_306000017.1">
    <property type="nucleotide sequence ID" value="NZ_JASNFN010000012.1"/>
</dbReference>
<dbReference type="SUPFAM" id="SSF161098">
    <property type="entry name" value="MetI-like"/>
    <property type="match status" value="1"/>
</dbReference>
<feature type="domain" description="ABC transmembrane type-1" evidence="9">
    <location>
        <begin position="115"/>
        <end position="306"/>
    </location>
</feature>
<dbReference type="Pfam" id="PF00528">
    <property type="entry name" value="BPD_transp_1"/>
    <property type="match status" value="1"/>
</dbReference>
<dbReference type="InterPro" id="IPR035906">
    <property type="entry name" value="MetI-like_sf"/>
</dbReference>
<keyword evidence="5 7" id="KW-1133">Transmembrane helix</keyword>
<evidence type="ECO:0000256" key="5">
    <source>
        <dbReference type="ARBA" id="ARBA00022989"/>
    </source>
</evidence>
<evidence type="ECO:0000256" key="7">
    <source>
        <dbReference type="RuleBase" id="RU363032"/>
    </source>
</evidence>
<dbReference type="InterPro" id="IPR000515">
    <property type="entry name" value="MetI-like"/>
</dbReference>
<keyword evidence="2 7" id="KW-0813">Transport</keyword>
<evidence type="ECO:0000313" key="11">
    <source>
        <dbReference type="Proteomes" id="UP001233673"/>
    </source>
</evidence>
<dbReference type="Gene3D" id="1.10.3720.10">
    <property type="entry name" value="MetI-like"/>
    <property type="match status" value="1"/>
</dbReference>
<dbReference type="PANTHER" id="PTHR43744:SF12">
    <property type="entry name" value="ABC TRANSPORTER PERMEASE PROTEIN MG189-RELATED"/>
    <property type="match status" value="1"/>
</dbReference>
<feature type="transmembrane region" description="Helical" evidence="7">
    <location>
        <begin position="152"/>
        <end position="174"/>
    </location>
</feature>
<evidence type="ECO:0000256" key="4">
    <source>
        <dbReference type="ARBA" id="ARBA00022692"/>
    </source>
</evidence>
<evidence type="ECO:0000256" key="2">
    <source>
        <dbReference type="ARBA" id="ARBA00022448"/>
    </source>
</evidence>
<evidence type="ECO:0000256" key="8">
    <source>
        <dbReference type="SAM" id="MobiDB-lite"/>
    </source>
</evidence>
<evidence type="ECO:0000256" key="6">
    <source>
        <dbReference type="ARBA" id="ARBA00023136"/>
    </source>
</evidence>
<dbReference type="PANTHER" id="PTHR43744">
    <property type="entry name" value="ABC TRANSPORTER PERMEASE PROTEIN MG189-RELATED-RELATED"/>
    <property type="match status" value="1"/>
</dbReference>
<comment type="similarity">
    <text evidence="7">Belongs to the binding-protein-dependent transport system permease family.</text>
</comment>
<feature type="region of interest" description="Disordered" evidence="8">
    <location>
        <begin position="1"/>
        <end position="36"/>
    </location>
</feature>
<proteinExistence type="inferred from homology"/>
<accession>A0ABT9ICV3</accession>
<keyword evidence="3" id="KW-1003">Cell membrane</keyword>
<feature type="transmembrane region" description="Helical" evidence="7">
    <location>
        <begin position="180"/>
        <end position="201"/>
    </location>
</feature>
<feature type="transmembrane region" description="Helical" evidence="7">
    <location>
        <begin position="114"/>
        <end position="140"/>
    </location>
</feature>
<sequence>MTDRAPLGMDDGRTGGVGVRTAEAPPSPIAPVPEVPENQRRRIWRRRRAHGRPNVLAGVLATVWLALVAVPLYFLVAASFRTRSEYLSDNPLAPPPNPTLENYATVLTGDFPTYLLNTVVVTVATVAIVVGLTLPAGYAVARNAGRVVQRGFSLMLVGLAIPAQAAIIPVYLMITQLHLYDTLLAVILPTAAFAMPVALLVMTNSLRDIPRELYEAQTLDGAGPFQALRHLVLPLAKPAITTVAVFTSLTAWNGFLFPLVLTQSVDTRVLTLGLWDYQGQFGTNVPALLAAVTLSVVPIFVLYLVGRRYLLSGLTAGAGK</sequence>
<dbReference type="EMBL" id="JASNFN010000012">
    <property type="protein sequence ID" value="MDP5183393.1"/>
    <property type="molecule type" value="Genomic_DNA"/>
</dbReference>
<feature type="transmembrane region" description="Helical" evidence="7">
    <location>
        <begin position="55"/>
        <end position="80"/>
    </location>
</feature>
<feature type="compositionally biased region" description="Pro residues" evidence="8">
    <location>
        <begin position="25"/>
        <end position="34"/>
    </location>
</feature>
<dbReference type="PROSITE" id="PS50928">
    <property type="entry name" value="ABC_TM1"/>
    <property type="match status" value="1"/>
</dbReference>
<evidence type="ECO:0000256" key="1">
    <source>
        <dbReference type="ARBA" id="ARBA00004651"/>
    </source>
</evidence>
<comment type="caution">
    <text evidence="10">The sequence shown here is derived from an EMBL/GenBank/DDBJ whole genome shotgun (WGS) entry which is preliminary data.</text>
</comment>
<evidence type="ECO:0000256" key="3">
    <source>
        <dbReference type="ARBA" id="ARBA00022475"/>
    </source>
</evidence>
<evidence type="ECO:0000259" key="9">
    <source>
        <dbReference type="PROSITE" id="PS50928"/>
    </source>
</evidence>
<feature type="transmembrane region" description="Helical" evidence="7">
    <location>
        <begin position="239"/>
        <end position="261"/>
    </location>
</feature>
<evidence type="ECO:0000313" key="10">
    <source>
        <dbReference type="EMBL" id="MDP5183393.1"/>
    </source>
</evidence>
<dbReference type="CDD" id="cd06261">
    <property type="entry name" value="TM_PBP2"/>
    <property type="match status" value="1"/>
</dbReference>
<keyword evidence="11" id="KW-1185">Reference proteome</keyword>
<organism evidence="10 11">
    <name type="scientific">Blastococcus carthaginiensis</name>
    <dbReference type="NCBI Taxonomy" id="3050034"/>
    <lineage>
        <taxon>Bacteria</taxon>
        <taxon>Bacillati</taxon>
        <taxon>Actinomycetota</taxon>
        <taxon>Actinomycetes</taxon>
        <taxon>Geodermatophilales</taxon>
        <taxon>Geodermatophilaceae</taxon>
        <taxon>Blastococcus</taxon>
    </lineage>
</organism>
<feature type="transmembrane region" description="Helical" evidence="7">
    <location>
        <begin position="281"/>
        <end position="305"/>
    </location>
</feature>
<dbReference type="Proteomes" id="UP001233673">
    <property type="component" value="Unassembled WGS sequence"/>
</dbReference>
<name>A0ABT9ICV3_9ACTN</name>
<keyword evidence="4 7" id="KW-0812">Transmembrane</keyword>
<keyword evidence="6 7" id="KW-0472">Membrane</keyword>
<gene>
    <name evidence="10" type="ORF">QOZ88_12155</name>
</gene>
<protein>
    <submittedName>
        <fullName evidence="10">Carbohydrate ABC transporter permease</fullName>
    </submittedName>
</protein>